<name>A0A8T2QX85_CERRI</name>
<dbReference type="InterPro" id="IPR006634">
    <property type="entry name" value="TLC-dom"/>
</dbReference>
<protein>
    <recommendedName>
        <fullName evidence="7">TLC domain-containing protein</fullName>
    </recommendedName>
</protein>
<comment type="caution">
    <text evidence="8">The sequence shown here is derived from an EMBL/GenBank/DDBJ whole genome shotgun (WGS) entry which is preliminary data.</text>
</comment>
<evidence type="ECO:0000256" key="2">
    <source>
        <dbReference type="ARBA" id="ARBA00022692"/>
    </source>
</evidence>
<keyword evidence="3 6" id="KW-1133">Transmembrane helix</keyword>
<keyword evidence="2 5" id="KW-0812">Transmembrane</keyword>
<feature type="transmembrane region" description="Helical" evidence="6">
    <location>
        <begin position="121"/>
        <end position="142"/>
    </location>
</feature>
<keyword evidence="9" id="KW-1185">Reference proteome</keyword>
<feature type="transmembrane region" description="Helical" evidence="6">
    <location>
        <begin position="217"/>
        <end position="240"/>
    </location>
</feature>
<evidence type="ECO:0000256" key="1">
    <source>
        <dbReference type="ARBA" id="ARBA00004141"/>
    </source>
</evidence>
<dbReference type="Proteomes" id="UP000825935">
    <property type="component" value="Chromosome 31"/>
</dbReference>
<evidence type="ECO:0000256" key="6">
    <source>
        <dbReference type="SAM" id="Phobius"/>
    </source>
</evidence>
<sequence length="291" mass="33487">MEDKETVSRKGGVDLTGALFSALLVPWAFYLIFSLLIGGRDGPWSALIGLLFFQACNAFIYKRSPTCFPLLSLSSLDLFTNTSVSLIHSTIVGLSVSYILMREWYQQGLSSMYNHEELFYAIWPMAKTVLCFSSGYFVYDQVDMIRRHLYNPKAPSLLVHHAVLLVCFTMALYRQVTINYLILTLLCELHSIFLHLRRVLRMACVRKEGSWLVSIEWSFNWITFFTSRMVMHTFIIYKLLIDSSKFPSGIEWPLAISGMTGLHILNVLLGVDLFRAFRKERAVQRSRYKAS</sequence>
<dbReference type="GO" id="GO:0055091">
    <property type="term" value="P:phospholipid homeostasis"/>
    <property type="evidence" value="ECO:0007669"/>
    <property type="project" value="TreeGrafter"/>
</dbReference>
<dbReference type="GO" id="GO:0071709">
    <property type="term" value="P:membrane assembly"/>
    <property type="evidence" value="ECO:0007669"/>
    <property type="project" value="TreeGrafter"/>
</dbReference>
<dbReference type="OrthoDB" id="10266980at2759"/>
<dbReference type="PROSITE" id="PS50922">
    <property type="entry name" value="TLC"/>
    <property type="match status" value="1"/>
</dbReference>
<dbReference type="OMA" id="WPWAFEA"/>
<feature type="transmembrane region" description="Helical" evidence="6">
    <location>
        <begin position="82"/>
        <end position="101"/>
    </location>
</feature>
<dbReference type="PANTHER" id="PTHR13439:SF4">
    <property type="entry name" value="TLC DOMAIN-CONTAINING PROTEIN"/>
    <property type="match status" value="1"/>
</dbReference>
<evidence type="ECO:0000313" key="8">
    <source>
        <dbReference type="EMBL" id="KAH7288699.1"/>
    </source>
</evidence>
<dbReference type="InterPro" id="IPR050846">
    <property type="entry name" value="TLCD"/>
</dbReference>
<gene>
    <name evidence="8" type="ORF">KP509_31G037400</name>
</gene>
<evidence type="ECO:0000259" key="7">
    <source>
        <dbReference type="PROSITE" id="PS50922"/>
    </source>
</evidence>
<feature type="domain" description="TLC" evidence="7">
    <location>
        <begin position="74"/>
        <end position="291"/>
    </location>
</feature>
<evidence type="ECO:0000256" key="3">
    <source>
        <dbReference type="ARBA" id="ARBA00022989"/>
    </source>
</evidence>
<comment type="subcellular location">
    <subcellularLocation>
        <location evidence="1">Membrane</location>
        <topology evidence="1">Multi-pass membrane protein</topology>
    </subcellularLocation>
</comment>
<dbReference type="GO" id="GO:0007009">
    <property type="term" value="P:plasma membrane organization"/>
    <property type="evidence" value="ECO:0007669"/>
    <property type="project" value="TreeGrafter"/>
</dbReference>
<evidence type="ECO:0000256" key="4">
    <source>
        <dbReference type="ARBA" id="ARBA00023136"/>
    </source>
</evidence>
<dbReference type="GO" id="GO:0005886">
    <property type="term" value="C:plasma membrane"/>
    <property type="evidence" value="ECO:0007669"/>
    <property type="project" value="TreeGrafter"/>
</dbReference>
<dbReference type="PANTHER" id="PTHR13439">
    <property type="entry name" value="CT120 PROTEIN"/>
    <property type="match status" value="1"/>
</dbReference>
<dbReference type="EMBL" id="CM035436">
    <property type="protein sequence ID" value="KAH7288699.1"/>
    <property type="molecule type" value="Genomic_DNA"/>
</dbReference>
<feature type="transmembrane region" description="Helical" evidence="6">
    <location>
        <begin position="252"/>
        <end position="277"/>
    </location>
</feature>
<proteinExistence type="predicted"/>
<feature type="transmembrane region" description="Helical" evidence="6">
    <location>
        <begin position="178"/>
        <end position="196"/>
    </location>
</feature>
<keyword evidence="4 5" id="KW-0472">Membrane</keyword>
<organism evidence="8 9">
    <name type="scientific">Ceratopteris richardii</name>
    <name type="common">Triangle waterfern</name>
    <dbReference type="NCBI Taxonomy" id="49495"/>
    <lineage>
        <taxon>Eukaryota</taxon>
        <taxon>Viridiplantae</taxon>
        <taxon>Streptophyta</taxon>
        <taxon>Embryophyta</taxon>
        <taxon>Tracheophyta</taxon>
        <taxon>Polypodiopsida</taxon>
        <taxon>Polypodiidae</taxon>
        <taxon>Polypodiales</taxon>
        <taxon>Pteridineae</taxon>
        <taxon>Pteridaceae</taxon>
        <taxon>Parkerioideae</taxon>
        <taxon>Ceratopteris</taxon>
    </lineage>
</organism>
<dbReference type="GO" id="GO:0097035">
    <property type="term" value="P:regulation of membrane lipid distribution"/>
    <property type="evidence" value="ECO:0007669"/>
    <property type="project" value="TreeGrafter"/>
</dbReference>
<dbReference type="AlphaFoldDB" id="A0A8T2QX85"/>
<dbReference type="Pfam" id="PF03798">
    <property type="entry name" value="TRAM_LAG1_CLN8"/>
    <property type="match status" value="1"/>
</dbReference>
<feature type="transmembrane region" description="Helical" evidence="6">
    <location>
        <begin position="43"/>
        <end position="61"/>
    </location>
</feature>
<feature type="transmembrane region" description="Helical" evidence="6">
    <location>
        <begin position="12"/>
        <end position="37"/>
    </location>
</feature>
<dbReference type="SMART" id="SM00724">
    <property type="entry name" value="TLC"/>
    <property type="match status" value="1"/>
</dbReference>
<evidence type="ECO:0000256" key="5">
    <source>
        <dbReference type="PROSITE-ProRule" id="PRU00205"/>
    </source>
</evidence>
<reference evidence="8" key="1">
    <citation type="submission" date="2021-08" db="EMBL/GenBank/DDBJ databases">
        <title>WGS assembly of Ceratopteris richardii.</title>
        <authorList>
            <person name="Marchant D.B."/>
            <person name="Chen G."/>
            <person name="Jenkins J."/>
            <person name="Shu S."/>
            <person name="Leebens-Mack J."/>
            <person name="Grimwood J."/>
            <person name="Schmutz J."/>
            <person name="Soltis P."/>
            <person name="Soltis D."/>
            <person name="Chen Z.-H."/>
        </authorList>
    </citation>
    <scope>NUCLEOTIDE SEQUENCE</scope>
    <source>
        <strain evidence="8">Whitten #5841</strain>
        <tissue evidence="8">Leaf</tissue>
    </source>
</reference>
<evidence type="ECO:0000313" key="9">
    <source>
        <dbReference type="Proteomes" id="UP000825935"/>
    </source>
</evidence>
<accession>A0A8T2QX85</accession>